<dbReference type="Gene3D" id="2.40.50.140">
    <property type="entry name" value="Nucleic acid-binding proteins"/>
    <property type="match status" value="1"/>
</dbReference>
<keyword evidence="4" id="KW-0460">Magnesium</keyword>
<dbReference type="CDD" id="cd04453">
    <property type="entry name" value="S1_RNase_E"/>
    <property type="match status" value="1"/>
</dbReference>
<evidence type="ECO:0000313" key="8">
    <source>
        <dbReference type="Proteomes" id="UP001431131"/>
    </source>
</evidence>
<dbReference type="InterPro" id="IPR012340">
    <property type="entry name" value="NA-bd_OB-fold"/>
</dbReference>
<dbReference type="Pfam" id="PF10150">
    <property type="entry name" value="RNase_E_G"/>
    <property type="match status" value="1"/>
</dbReference>
<name>A0AAW5E950_9BACI</name>
<dbReference type="GO" id="GO:0016787">
    <property type="term" value="F:hydrolase activity"/>
    <property type="evidence" value="ECO:0007669"/>
    <property type="project" value="UniProtKB-KW"/>
</dbReference>
<feature type="domain" description="S1 motif" evidence="6">
    <location>
        <begin position="38"/>
        <end position="117"/>
    </location>
</feature>
<dbReference type="EMBL" id="JAKTTI010000024">
    <property type="protein sequence ID" value="MCH1626556.1"/>
    <property type="molecule type" value="Genomic_DNA"/>
</dbReference>
<keyword evidence="8" id="KW-1185">Reference proteome</keyword>
<accession>A0AAW5E950</accession>
<proteinExistence type="predicted"/>
<evidence type="ECO:0000256" key="3">
    <source>
        <dbReference type="ARBA" id="ARBA00022801"/>
    </source>
</evidence>
<dbReference type="Proteomes" id="UP001431131">
    <property type="component" value="Unassembled WGS sequence"/>
</dbReference>
<evidence type="ECO:0000256" key="5">
    <source>
        <dbReference type="ARBA" id="ARBA00022884"/>
    </source>
</evidence>
<dbReference type="GO" id="GO:0006364">
    <property type="term" value="P:rRNA processing"/>
    <property type="evidence" value="ECO:0007669"/>
    <property type="project" value="TreeGrafter"/>
</dbReference>
<gene>
    <name evidence="7" type="ORF">MJG50_14555</name>
</gene>
<dbReference type="PANTHER" id="PTHR30001">
    <property type="entry name" value="RIBONUCLEASE"/>
    <property type="match status" value="1"/>
</dbReference>
<dbReference type="GO" id="GO:0046872">
    <property type="term" value="F:metal ion binding"/>
    <property type="evidence" value="ECO:0007669"/>
    <property type="project" value="UniProtKB-KW"/>
</dbReference>
<comment type="cofactor">
    <cofactor evidence="1">
        <name>Mg(2+)</name>
        <dbReference type="ChEBI" id="CHEBI:18420"/>
    </cofactor>
</comment>
<dbReference type="PROSITE" id="PS50126">
    <property type="entry name" value="S1"/>
    <property type="match status" value="1"/>
</dbReference>
<evidence type="ECO:0000313" key="7">
    <source>
        <dbReference type="EMBL" id="MCH1626556.1"/>
    </source>
</evidence>
<evidence type="ECO:0000256" key="4">
    <source>
        <dbReference type="ARBA" id="ARBA00022842"/>
    </source>
</evidence>
<dbReference type="InterPro" id="IPR004659">
    <property type="entry name" value="RNase_E/G"/>
</dbReference>
<dbReference type="Gene3D" id="3.40.1260.20">
    <property type="entry name" value="Ribonuclease E, catalytic domain"/>
    <property type="match status" value="1"/>
</dbReference>
<organism evidence="7 8">
    <name type="scientific">Fredinandcohnia quinoae</name>
    <dbReference type="NCBI Taxonomy" id="2918902"/>
    <lineage>
        <taxon>Bacteria</taxon>
        <taxon>Bacillati</taxon>
        <taxon>Bacillota</taxon>
        <taxon>Bacilli</taxon>
        <taxon>Bacillales</taxon>
        <taxon>Bacillaceae</taxon>
        <taxon>Fredinandcohnia</taxon>
    </lineage>
</organism>
<dbReference type="GO" id="GO:0003723">
    <property type="term" value="F:RNA binding"/>
    <property type="evidence" value="ECO:0007669"/>
    <property type="project" value="UniProtKB-KW"/>
</dbReference>
<sequence>MKKVIMNVTTSEKRIAVMENNEVIELHLHQPMHEDIVGNIYSGRVIDVLPGMQAAFIDIGFGKNGFIHRDQLLEYQQSSLPEKEKKSISSFVRQGEEIIVQVTKEGSDRKGPRLTGIIEIPGSYLVYVPNGDYVAVSRKMKLEEERERWREIGETYRRSREGLIIRTVCEKQDDQVILEELKYLRQKYESILARQKQQKPPSILYEANDIVERIFAEQSNEKLVEIVVDDSLVYRQIKERLGEHEERVSLFVNKENIFSFYGIDNEIEKALKHIVWLDNGAYLLIEQTEALTVIDVNTGKFQGKENLRDTVLRTNILAAKEIAYQLKLRDLSGIVLVDFIDMKDEGDKQKVIQAFKRASTNDRNRIRILGFTKLGILELTRKKLRQNISELVQMNCPVCSGTGRVGSPETIAFKLERELWELRGMDHEAVWIEATKDVSTVFKGKSNEHTERLEKTLLFKIHITELESPIPSYLVRHFGMNAEIVERIQSIKK</sequence>
<evidence type="ECO:0000259" key="6">
    <source>
        <dbReference type="PROSITE" id="PS50126"/>
    </source>
</evidence>
<dbReference type="SUPFAM" id="SSF50249">
    <property type="entry name" value="Nucleic acid-binding proteins"/>
    <property type="match status" value="1"/>
</dbReference>
<keyword evidence="3" id="KW-0378">Hydrolase</keyword>
<dbReference type="RefSeq" id="WP_240256474.1">
    <property type="nucleotide sequence ID" value="NZ_JAKTTI010000024.1"/>
</dbReference>
<dbReference type="SMART" id="SM00316">
    <property type="entry name" value="S1"/>
    <property type="match status" value="1"/>
</dbReference>
<evidence type="ECO:0000256" key="2">
    <source>
        <dbReference type="ARBA" id="ARBA00022723"/>
    </source>
</evidence>
<dbReference type="GO" id="GO:0004540">
    <property type="term" value="F:RNA nuclease activity"/>
    <property type="evidence" value="ECO:0007669"/>
    <property type="project" value="InterPro"/>
</dbReference>
<protein>
    <submittedName>
        <fullName evidence="7">Rne/Rng family ribonuclease</fullName>
    </submittedName>
</protein>
<keyword evidence="5" id="KW-0694">RNA-binding</keyword>
<dbReference type="PANTHER" id="PTHR30001:SF0">
    <property type="entry name" value="RIBONUCLEASE G"/>
    <property type="match status" value="1"/>
</dbReference>
<evidence type="ECO:0000256" key="1">
    <source>
        <dbReference type="ARBA" id="ARBA00001946"/>
    </source>
</evidence>
<dbReference type="InterPro" id="IPR019307">
    <property type="entry name" value="RNA-bd_AU-1/RNase_E/G"/>
</dbReference>
<dbReference type="Pfam" id="PF00575">
    <property type="entry name" value="S1"/>
    <property type="match status" value="1"/>
</dbReference>
<dbReference type="AlphaFoldDB" id="A0AAW5E950"/>
<reference evidence="7" key="1">
    <citation type="submission" date="2022-02" db="EMBL/GenBank/DDBJ databases">
        <title>Fredinandcohnia quinoae sp. nov. isolated from Chenopodium quinoa seeds.</title>
        <authorList>
            <person name="Saati-Santamaria Z."/>
            <person name="Flores-Felix J.D."/>
            <person name="Igual J.M."/>
            <person name="Velazquez E."/>
            <person name="Garcia-Fraile P."/>
            <person name="Martinez-Molina E."/>
        </authorList>
    </citation>
    <scope>NUCLEOTIDE SEQUENCE</scope>
    <source>
        <strain evidence="7">SECRCQ15</strain>
    </source>
</reference>
<dbReference type="NCBIfam" id="TIGR00757">
    <property type="entry name" value="RNaseEG"/>
    <property type="match status" value="1"/>
</dbReference>
<dbReference type="InterPro" id="IPR003029">
    <property type="entry name" value="S1_domain"/>
</dbReference>
<comment type="caution">
    <text evidence="7">The sequence shown here is derived from an EMBL/GenBank/DDBJ whole genome shotgun (WGS) entry which is preliminary data.</text>
</comment>
<keyword evidence="2" id="KW-0479">Metal-binding</keyword>
<dbReference type="GO" id="GO:0005737">
    <property type="term" value="C:cytoplasm"/>
    <property type="evidence" value="ECO:0007669"/>
    <property type="project" value="TreeGrafter"/>
</dbReference>